<organism evidence="3">
    <name type="scientific">Brugia malayi</name>
    <name type="common">Filarial nematode worm</name>
    <dbReference type="NCBI Taxonomy" id="6279"/>
    <lineage>
        <taxon>Eukaryota</taxon>
        <taxon>Metazoa</taxon>
        <taxon>Ecdysozoa</taxon>
        <taxon>Nematoda</taxon>
        <taxon>Chromadorea</taxon>
        <taxon>Rhabditida</taxon>
        <taxon>Spirurina</taxon>
        <taxon>Spiruromorpha</taxon>
        <taxon>Filarioidea</taxon>
        <taxon>Onchocercidae</taxon>
        <taxon>Brugia</taxon>
    </lineage>
</organism>
<evidence type="ECO:0000256" key="2">
    <source>
        <dbReference type="SAM" id="Phobius"/>
    </source>
</evidence>
<keyword evidence="4" id="KW-1185">Reference proteome</keyword>
<keyword evidence="2" id="KW-0812">Transmembrane</keyword>
<reference evidence="5" key="3">
    <citation type="submission" date="2022-04" db="UniProtKB">
        <authorList>
            <consortium name="WormBaseParasite"/>
        </authorList>
    </citation>
    <scope>IDENTIFICATION</scope>
</reference>
<evidence type="ECO:0000256" key="1">
    <source>
        <dbReference type="SAM" id="MobiDB-lite"/>
    </source>
</evidence>
<dbReference type="GeneID" id="6101679"/>
<dbReference type="EMBL" id="CAAKNF010000196">
    <property type="protein sequence ID" value="VIO89128.1"/>
    <property type="molecule type" value="Genomic_DNA"/>
</dbReference>
<feature type="transmembrane region" description="Helical" evidence="2">
    <location>
        <begin position="39"/>
        <end position="66"/>
    </location>
</feature>
<accession>A0A8L7TNI0</accession>
<feature type="transmembrane region" description="Helical" evidence="2">
    <location>
        <begin position="12"/>
        <end position="33"/>
    </location>
</feature>
<reference evidence="4" key="1">
    <citation type="journal article" date="2007" name="Science">
        <title>Draft genome of the filarial nematode parasite Brugia malayi.</title>
        <authorList>
            <person name="Ghedin E."/>
            <person name="Wang S."/>
            <person name="Spiro D."/>
            <person name="Caler E."/>
            <person name="Zhao Q."/>
            <person name="Crabtree J."/>
            <person name="Allen J.E."/>
            <person name="Delcher A.L."/>
            <person name="Guiliano D.B."/>
            <person name="Miranda-Saavedra D."/>
            <person name="Angiuoli S.V."/>
            <person name="Creasy T."/>
            <person name="Amedeo P."/>
            <person name="Haas B."/>
            <person name="El-Sayed N.M."/>
            <person name="Wortman J.R."/>
            <person name="Feldblyum T."/>
            <person name="Tallon L."/>
            <person name="Schatz M."/>
            <person name="Shumway M."/>
            <person name="Koo H."/>
            <person name="Salzberg S.L."/>
            <person name="Schobel S."/>
            <person name="Pertea M."/>
            <person name="Pop M."/>
            <person name="White O."/>
            <person name="Barton G.J."/>
            <person name="Carlow C.K."/>
            <person name="Crawford M.J."/>
            <person name="Daub J."/>
            <person name="Dimmic M.W."/>
            <person name="Estes C.F."/>
            <person name="Foster J.M."/>
            <person name="Ganatra M."/>
            <person name="Gregory W.F."/>
            <person name="Johnson N.M."/>
            <person name="Jin J."/>
            <person name="Komuniecki R."/>
            <person name="Korf I."/>
            <person name="Kumar S."/>
            <person name="Laney S."/>
            <person name="Li B.W."/>
            <person name="Li W."/>
            <person name="Lindblom T.H."/>
            <person name="Lustigman S."/>
            <person name="Ma D."/>
            <person name="Maina C.V."/>
            <person name="Martin D.M."/>
            <person name="McCarter J.P."/>
            <person name="McReynolds L."/>
            <person name="Mitreva M."/>
            <person name="Nutman T.B."/>
            <person name="Parkinson J."/>
            <person name="Peregrin-Alvarez J.M."/>
            <person name="Poole C."/>
            <person name="Ren Q."/>
            <person name="Saunders L."/>
            <person name="Sluder A.E."/>
            <person name="Smith K."/>
            <person name="Stanke M."/>
            <person name="Unnasch T.R."/>
            <person name="Ware J."/>
            <person name="Wei A.D."/>
            <person name="Weil G."/>
            <person name="Williams D.J."/>
            <person name="Zhang Y."/>
            <person name="Williams S.A."/>
            <person name="Fraser-Liggett C."/>
            <person name="Slatko B."/>
            <person name="Blaxter M.L."/>
            <person name="Scott A.L."/>
        </authorList>
    </citation>
    <scope>NUCLEOTIDE SEQUENCE</scope>
    <source>
        <strain evidence="4">FR3</strain>
    </source>
</reference>
<keyword evidence="2" id="KW-0472">Membrane</keyword>
<dbReference type="CTD" id="6101679"/>
<dbReference type="RefSeq" id="XP_042931319.1">
    <property type="nucleotide sequence ID" value="XM_043075385.1"/>
</dbReference>
<dbReference type="Proteomes" id="UP000006672">
    <property type="component" value="Unassembled WGS sequence"/>
</dbReference>
<keyword evidence="2" id="KW-1133">Transmembrane helix</keyword>
<evidence type="ECO:0000313" key="4">
    <source>
        <dbReference type="Proteomes" id="UP000006672"/>
    </source>
</evidence>
<dbReference type="WBParaSite" id="Bm9908.1">
    <property type="protein sequence ID" value="Bm9908.1"/>
    <property type="gene ID" value="WBGene00230169"/>
</dbReference>
<name>A0A4E9F1T2_BRUMA</name>
<sequence length="478" mass="54556">MVERSWLRVEITICFTMAVVFLGFGILLLYGFFKLMNNLFFLLAGLSSIFTALLYMINGIVTVGLLRQNNVDIEKAPKQISCTAKDDLNASFSADQRPEMNQQHVIDYIGEELDQNLDNETKSHDNNSTDYNINHCKNCSNNDANSVVTVGPKERYRYAPARNSNISKSSAPCNQKLHQRSAGIWSQVSRRKMTRIPLIVSAEAEDFNENHHIEHFNAHFLATQKHGPLLVHSKTAEECEIIIRSRYSKGKDDSSRHSVYERSLDDDSTSGSIVEPVYYYNNSVQMELENLDLAIQPELRLVQLQAQKIPDYSYSGSDDLSLEQMSVIPSHSCGQRGNGKESQRRCFLKHDYRRGSRDIQHLSYITHKESDDEDSSSHTNYRNAVRSRQKISQKRESVDPSCMPTIVTAIDSGRESDIIRKNPPRRTNSRDKKMRNRGFDVVIRAQNDGERFGSRRRTLSASNSSHNKLVEAYLVTEF</sequence>
<gene>
    <name evidence="3" type="primary">Bm9908</name>
    <name evidence="3" type="ORF">BM_BM9908</name>
</gene>
<feature type="region of interest" description="Disordered" evidence="1">
    <location>
        <begin position="366"/>
        <end position="400"/>
    </location>
</feature>
<protein>
    <submittedName>
        <fullName evidence="5">Bm9908</fullName>
    </submittedName>
</protein>
<accession>A0A4E9F1T2</accession>
<dbReference type="KEGG" id="bmy:BM_BM9908"/>
<dbReference type="AlphaFoldDB" id="A0A4E9F1T2"/>
<dbReference type="OrthoDB" id="5870586at2759"/>
<reference evidence="3" key="2">
    <citation type="submission" date="2019-04" db="EMBL/GenBank/DDBJ databases">
        <authorList>
            <person name="Howe K."/>
            <person name="Paulini M."/>
            <person name="Williams G."/>
        </authorList>
    </citation>
    <scope>NUCLEOTIDE SEQUENCE [LARGE SCALE GENOMIC DNA]</scope>
    <source>
        <strain evidence="3">FR3</strain>
    </source>
</reference>
<evidence type="ECO:0000313" key="3">
    <source>
        <dbReference type="EMBL" id="VIO89128.1"/>
    </source>
</evidence>
<evidence type="ECO:0000313" key="5">
    <source>
        <dbReference type="WBParaSite" id="Bm9908.1"/>
    </source>
</evidence>
<proteinExistence type="predicted"/>